<feature type="compositionally biased region" description="Basic and acidic residues" evidence="1">
    <location>
        <begin position="1"/>
        <end position="13"/>
    </location>
</feature>
<reference evidence="2 3" key="1">
    <citation type="submission" date="2018-08" db="EMBL/GenBank/DDBJ databases">
        <title>Genome and evolution of the arbuscular mycorrhizal fungus Diversispora epigaea (formerly Glomus versiforme) and its bacterial endosymbionts.</title>
        <authorList>
            <person name="Sun X."/>
            <person name="Fei Z."/>
            <person name="Harrison M."/>
        </authorList>
    </citation>
    <scope>NUCLEOTIDE SEQUENCE [LARGE SCALE GENOMIC DNA]</scope>
    <source>
        <strain evidence="2 3">IT104</strain>
    </source>
</reference>
<keyword evidence="3" id="KW-1185">Reference proteome</keyword>
<feature type="compositionally biased region" description="Acidic residues" evidence="1">
    <location>
        <begin position="14"/>
        <end position="37"/>
    </location>
</feature>
<protein>
    <submittedName>
        <fullName evidence="2">Uncharacterized protein</fullName>
    </submittedName>
</protein>
<comment type="caution">
    <text evidence="2">The sequence shown here is derived from an EMBL/GenBank/DDBJ whole genome shotgun (WGS) entry which is preliminary data.</text>
</comment>
<proteinExistence type="predicted"/>
<evidence type="ECO:0000256" key="1">
    <source>
        <dbReference type="SAM" id="MobiDB-lite"/>
    </source>
</evidence>
<dbReference type="AlphaFoldDB" id="A0A397JFD6"/>
<feature type="region of interest" description="Disordered" evidence="1">
    <location>
        <begin position="1"/>
        <end position="76"/>
    </location>
</feature>
<gene>
    <name evidence="2" type="ORF">Glove_78g153</name>
</gene>
<evidence type="ECO:0000313" key="2">
    <source>
        <dbReference type="EMBL" id="RHZ84676.1"/>
    </source>
</evidence>
<dbReference type="EMBL" id="PQFF01000074">
    <property type="protein sequence ID" value="RHZ84676.1"/>
    <property type="molecule type" value="Genomic_DNA"/>
</dbReference>
<feature type="compositionally biased region" description="Basic and acidic residues" evidence="1">
    <location>
        <begin position="60"/>
        <end position="72"/>
    </location>
</feature>
<sequence length="128" mass="15018">MEKNKTKIERGENFEFEEESFNEQTGEEEEEEEEEDDGSRTISETSEGNEEDQRKKGKGKERERVEEFSREGTEEEAMSEACLLVYAFLGIITKAIIKIGNSKKRFFKDNIRIEELEGMLDAIEMKRY</sequence>
<name>A0A397JFD6_9GLOM</name>
<dbReference type="Proteomes" id="UP000266861">
    <property type="component" value="Unassembled WGS sequence"/>
</dbReference>
<accession>A0A397JFD6</accession>
<organism evidence="2 3">
    <name type="scientific">Diversispora epigaea</name>
    <dbReference type="NCBI Taxonomy" id="1348612"/>
    <lineage>
        <taxon>Eukaryota</taxon>
        <taxon>Fungi</taxon>
        <taxon>Fungi incertae sedis</taxon>
        <taxon>Mucoromycota</taxon>
        <taxon>Glomeromycotina</taxon>
        <taxon>Glomeromycetes</taxon>
        <taxon>Diversisporales</taxon>
        <taxon>Diversisporaceae</taxon>
        <taxon>Diversispora</taxon>
    </lineage>
</organism>
<evidence type="ECO:0000313" key="3">
    <source>
        <dbReference type="Proteomes" id="UP000266861"/>
    </source>
</evidence>